<dbReference type="PANTHER" id="PTHR38597">
    <property type="entry name" value="BLL3834 PROTEIN"/>
    <property type="match status" value="1"/>
</dbReference>
<evidence type="ECO:0000313" key="1">
    <source>
        <dbReference type="EMBL" id="GAQ95319.1"/>
    </source>
</evidence>
<organism evidence="1 2">
    <name type="scientific">Thermodesulfovibrio aggregans</name>
    <dbReference type="NCBI Taxonomy" id="86166"/>
    <lineage>
        <taxon>Bacteria</taxon>
        <taxon>Pseudomonadati</taxon>
        <taxon>Nitrospirota</taxon>
        <taxon>Thermodesulfovibrionia</taxon>
        <taxon>Thermodesulfovibrionales</taxon>
        <taxon>Thermodesulfovibrionaceae</taxon>
        <taxon>Thermodesulfovibrio</taxon>
    </lineage>
</organism>
<name>A0A0U9HQI3_9BACT</name>
<sequence length="360" mass="40997">MNKTGIANLPLHSGRAPYWLFKRMVALSRAIIELMIIEFGREEFLRRLSDPYWFQSLGCVLGFDWHSSGVTTTVTGALKEALKGMENEFGLFIAGGKAQRAIQTPQEIINYAESGGFDSEPLVYASRLTAKVDNVAVQDGFNLYHHTIFFTSDGHWCVIQQGMNESLSIARRYHWLSFTLKSFVEEPHEAVCCDVKTETLNFTAKESSDLRRASVIVSKEKPEKIIKEIQKISELKLPKRHLITLNDINPQHLYKIFLKTYEKQPENFESLLEIKGLGPKALRAIALTSEIIYGTPIVFKDPAKFSFAHGGKDRTPYPVDRRIYDKTIEVMKKAISYAKIGRMEKISALRRISKIIESPY</sequence>
<evidence type="ECO:0000313" key="2">
    <source>
        <dbReference type="Proteomes" id="UP000054976"/>
    </source>
</evidence>
<dbReference type="PANTHER" id="PTHR38597:SF1">
    <property type="entry name" value="BLL3834 PROTEIN"/>
    <property type="match status" value="1"/>
</dbReference>
<accession>A0A0U9HQI3</accession>
<keyword evidence="2" id="KW-1185">Reference proteome</keyword>
<dbReference type="AlphaFoldDB" id="A0A0U9HQI3"/>
<dbReference type="Proteomes" id="UP000054976">
    <property type="component" value="Unassembled WGS sequence"/>
</dbReference>
<gene>
    <name evidence="1" type="ORF">TAGGR_2209</name>
</gene>
<dbReference type="InterPro" id="IPR008482">
    <property type="entry name" value="DUF763"/>
</dbReference>
<dbReference type="Pfam" id="PF05559">
    <property type="entry name" value="DUF763"/>
    <property type="match status" value="1"/>
</dbReference>
<dbReference type="EMBL" id="BCNO01000002">
    <property type="protein sequence ID" value="GAQ95319.1"/>
    <property type="molecule type" value="Genomic_DNA"/>
</dbReference>
<dbReference type="RefSeq" id="WP_059176763.1">
    <property type="nucleotide sequence ID" value="NZ_BCNO01000002.1"/>
</dbReference>
<reference evidence="2" key="1">
    <citation type="submission" date="2016-01" db="EMBL/GenBank/DDBJ databases">
        <title>Draft genome sequence of Thermodesulfovibrio aggregans strain TGE-P1.</title>
        <authorList>
            <person name="Sekiguchi Y."/>
            <person name="Ohashi A."/>
            <person name="Matsuura N."/>
            <person name="Tourlousse M.D."/>
        </authorList>
    </citation>
    <scope>NUCLEOTIDE SEQUENCE [LARGE SCALE GENOMIC DNA]</scope>
    <source>
        <strain evidence="2">TGE-P1</strain>
    </source>
</reference>
<comment type="caution">
    <text evidence="1">The sequence shown here is derived from an EMBL/GenBank/DDBJ whole genome shotgun (WGS) entry which is preliminary data.</text>
</comment>
<evidence type="ECO:0008006" key="3">
    <source>
        <dbReference type="Google" id="ProtNLM"/>
    </source>
</evidence>
<dbReference type="STRING" id="86166.TAGGR_2209"/>
<protein>
    <recommendedName>
        <fullName evidence="3">DUF763 domain-containing protein</fullName>
    </recommendedName>
</protein>
<proteinExistence type="predicted"/>
<dbReference type="OrthoDB" id="9802662at2"/>